<gene>
    <name evidence="1" type="ORF">Ae201684_011336</name>
</gene>
<dbReference type="VEuPathDB" id="FungiDB:AeMF1_003011"/>
<dbReference type="InterPro" id="IPR002110">
    <property type="entry name" value="Ankyrin_rpt"/>
</dbReference>
<dbReference type="SUPFAM" id="SSF48403">
    <property type="entry name" value="Ankyrin repeat"/>
    <property type="match status" value="1"/>
</dbReference>
<dbReference type="InterPro" id="IPR052050">
    <property type="entry name" value="SecEffector_AnkRepeat"/>
</dbReference>
<organism evidence="1 2">
    <name type="scientific">Aphanomyces euteiches</name>
    <dbReference type="NCBI Taxonomy" id="100861"/>
    <lineage>
        <taxon>Eukaryota</taxon>
        <taxon>Sar</taxon>
        <taxon>Stramenopiles</taxon>
        <taxon>Oomycota</taxon>
        <taxon>Saprolegniomycetes</taxon>
        <taxon>Saprolegniales</taxon>
        <taxon>Verrucalvaceae</taxon>
        <taxon>Aphanomyces</taxon>
    </lineage>
</organism>
<proteinExistence type="predicted"/>
<dbReference type="Proteomes" id="UP000481153">
    <property type="component" value="Unassembled WGS sequence"/>
</dbReference>
<dbReference type="EMBL" id="VJMJ01000143">
    <property type="protein sequence ID" value="KAF0731435.1"/>
    <property type="molecule type" value="Genomic_DNA"/>
</dbReference>
<dbReference type="InterPro" id="IPR036770">
    <property type="entry name" value="Ankyrin_rpt-contain_sf"/>
</dbReference>
<evidence type="ECO:0000313" key="1">
    <source>
        <dbReference type="EMBL" id="KAF0731435.1"/>
    </source>
</evidence>
<dbReference type="Pfam" id="PF13637">
    <property type="entry name" value="Ank_4"/>
    <property type="match status" value="1"/>
</dbReference>
<protein>
    <submittedName>
        <fullName evidence="1">Uncharacterized protein</fullName>
    </submittedName>
</protein>
<comment type="caution">
    <text evidence="1">The sequence shown here is derived from an EMBL/GenBank/DDBJ whole genome shotgun (WGS) entry which is preliminary data.</text>
</comment>
<accession>A0A6G0WV78</accession>
<dbReference type="PANTHER" id="PTHR46586:SF3">
    <property type="entry name" value="ANKYRIN REPEAT-CONTAINING PROTEIN"/>
    <property type="match status" value="1"/>
</dbReference>
<evidence type="ECO:0000313" key="2">
    <source>
        <dbReference type="Proteomes" id="UP000481153"/>
    </source>
</evidence>
<keyword evidence="2" id="KW-1185">Reference proteome</keyword>
<dbReference type="SMART" id="SM00248">
    <property type="entry name" value="ANK"/>
    <property type="match status" value="3"/>
</dbReference>
<name>A0A6G0WV78_9STRA</name>
<dbReference type="Pfam" id="PF12796">
    <property type="entry name" value="Ank_2"/>
    <property type="match status" value="1"/>
</dbReference>
<dbReference type="PANTHER" id="PTHR46586">
    <property type="entry name" value="ANKYRIN REPEAT-CONTAINING PROTEIN"/>
    <property type="match status" value="1"/>
</dbReference>
<reference evidence="1 2" key="1">
    <citation type="submission" date="2019-07" db="EMBL/GenBank/DDBJ databases">
        <title>Genomics analysis of Aphanomyces spp. identifies a new class of oomycete effector associated with host adaptation.</title>
        <authorList>
            <person name="Gaulin E."/>
        </authorList>
    </citation>
    <scope>NUCLEOTIDE SEQUENCE [LARGE SCALE GENOMIC DNA]</scope>
    <source>
        <strain evidence="1 2">ATCC 201684</strain>
    </source>
</reference>
<dbReference type="AlphaFoldDB" id="A0A6G0WV78"/>
<sequence>MEQVWGMADVMRSIFAFQTGYPQHLRPFAKYTREQNVHVEMLLTQQTPRFVENMVALDKILRPYLSLATPLTQAHVDVLLGCFPQVAHNLFCYAIWAGHLDLLDWMRHKVKNIYHDATNMAAFHGQIDVLVYLEAHNLATYSSQTLHWACRQGHMKAVEFLHPRVAVGHTIAMDAAATNGHFDIVKFLHTKRSEGCTTKAMDNAAANGHLEIVQYLHTYRSEGCTTAALDLAAANGHLDIVKFLHWNRKEGATTTAMTLASCYGHLNVVKFLFDHRAEGCTIRALQGARESKHWHVEAFLREHAEQLKLDDQEMPIMPCLVQNFLYV</sequence>
<dbReference type="Gene3D" id="1.25.40.20">
    <property type="entry name" value="Ankyrin repeat-containing domain"/>
    <property type="match status" value="2"/>
</dbReference>